<dbReference type="PATRIC" id="fig|317.197.peg.3458"/>
<dbReference type="AlphaFoldDB" id="A0A0L1M8B7"/>
<protein>
    <submittedName>
        <fullName evidence="1">Uncharacterized protein</fullName>
    </submittedName>
</protein>
<dbReference type="Proteomes" id="UP000036955">
    <property type="component" value="Unassembled WGS sequence"/>
</dbReference>
<dbReference type="OrthoDB" id="6987233at2"/>
<accession>A0A0L1M8B7</accession>
<name>A0A0L1M8B7_PSESX</name>
<comment type="caution">
    <text evidence="1">The sequence shown here is derived from an EMBL/GenBank/DDBJ whole genome shotgun (WGS) entry which is preliminary data.</text>
</comment>
<reference evidence="1 2" key="1">
    <citation type="submission" date="2015-06" db="EMBL/GenBank/DDBJ databases">
        <authorList>
            <person name="Hoefler B.C."/>
            <person name="Straight P.D."/>
        </authorList>
    </citation>
    <scope>NUCLEOTIDE SEQUENCE [LARGE SCALE GENOMIC DNA]</scope>
    <source>
        <strain evidence="1 2">Riq4</strain>
    </source>
</reference>
<evidence type="ECO:0000313" key="2">
    <source>
        <dbReference type="Proteomes" id="UP000036955"/>
    </source>
</evidence>
<proteinExistence type="predicted"/>
<organism evidence="1 2">
    <name type="scientific">Pseudomonas syringae</name>
    <dbReference type="NCBI Taxonomy" id="317"/>
    <lineage>
        <taxon>Bacteria</taxon>
        <taxon>Pseudomonadati</taxon>
        <taxon>Pseudomonadota</taxon>
        <taxon>Gammaproteobacteria</taxon>
        <taxon>Pseudomonadales</taxon>
        <taxon>Pseudomonadaceae</taxon>
        <taxon>Pseudomonas</taxon>
    </lineage>
</organism>
<gene>
    <name evidence="1" type="ORF">ACS77_19890</name>
</gene>
<dbReference type="EMBL" id="LFQK01000034">
    <property type="protein sequence ID" value="KNH24434.1"/>
    <property type="molecule type" value="Genomic_DNA"/>
</dbReference>
<sequence length="352" mass="40168">MNHANPALHSLNQRTNFITIISEHHGWRTLSGVQTSDYYTYRNAILNGCHLQRASFDLRHPEEMICDLSNLEQIYNGMSGENIVRVWSYLNSSTSKINSREVRRIKGDGLSPEIAISGPSKSLLGNLKNSLISEAFAHLHREVSRVRTREDIRGITKSRLLINTSNETMEFHNKFCAFYSKYISHEHWDSSIALNTRYVYEDHPIWSKIEKIAKNKLFLLSAGLPLALGYLAATGDHNIFFSEVHRQNDSSLLSRDDAFQDVFPTPTSSNGPWLIIDKAYTGGSLRQAANMIRKKFGYDVEVKTVALFPKSFSAFMSADYAVYAGKLFEVKSYAPRLDRDHWHIQLIMEQSI</sequence>
<evidence type="ECO:0000313" key="1">
    <source>
        <dbReference type="EMBL" id="KNH24434.1"/>
    </source>
</evidence>